<comment type="subunit">
    <text evidence="7">Heterotrimer of A, B and C subunits.</text>
</comment>
<protein>
    <recommendedName>
        <fullName evidence="7">Glutamyl-tRNA(Gln) amidotransferase subunit A</fullName>
        <shortName evidence="7">Glu-ADT subunit A</shortName>
        <ecNumber evidence="7">6.3.5.7</ecNumber>
    </recommendedName>
</protein>
<evidence type="ECO:0000256" key="1">
    <source>
        <dbReference type="ARBA" id="ARBA00008069"/>
    </source>
</evidence>
<evidence type="ECO:0000256" key="2">
    <source>
        <dbReference type="ARBA" id="ARBA00022598"/>
    </source>
</evidence>
<evidence type="ECO:0000256" key="5">
    <source>
        <dbReference type="ARBA" id="ARBA00022917"/>
    </source>
</evidence>
<name>A0A1F5PM01_9BACT</name>
<sequence length="490" mass="53225">MPLQTLTISSAHKLLLSKQLSVPELVKQHLDRIEAVDPKIHAFLRVQKDNALMRAQQSQKRYDAGSPRSSLDGIPMGHKDLFCVQGVETTAGSNILKGYVPPYSATTALKLEEAGAIMLGKLNQDAFGHGSSTENSDFGPTKNPYNLSRVPGGSSGGSGAAVAASEVLFATGTDTGSSIRLPAAFTNTVGLKPTYGRVSRYGVIAMASSLDCPGPITKTVEDCALVMETMAGHDEHDATSSTKPVPQYSARLATGVKNLKIGVLKEFFSEGLHPQILERTKQALAKLELLGAKLEEVSLPSCDYALAVYYILMTSEVSSNLARYDGIKYGYSVERQSEIKIPTLQAVYEESRRLGFGAEAKLRIMLGTFALSSGYYDAYYKKALQARELIRQDFIRAFERCDLIAGPVSPTPPFKIGEKTENPLSMYLSDIYMTPINLAGVPAMSVPCGFVDQLPVGLQLIAPHFAEERLLQAAYAYEQATRFYEQVPNV</sequence>
<dbReference type="InterPro" id="IPR020556">
    <property type="entry name" value="Amidase_CS"/>
</dbReference>
<evidence type="ECO:0000256" key="6">
    <source>
        <dbReference type="ARBA" id="ARBA00047407"/>
    </source>
</evidence>
<evidence type="ECO:0000313" key="9">
    <source>
        <dbReference type="EMBL" id="OGE90907.1"/>
    </source>
</evidence>
<feature type="domain" description="Amidase" evidence="8">
    <location>
        <begin position="24"/>
        <end position="471"/>
    </location>
</feature>
<feature type="active site" description="Charge relay system" evidence="7">
    <location>
        <position position="79"/>
    </location>
</feature>
<reference evidence="9 10" key="1">
    <citation type="journal article" date="2016" name="Nat. Commun.">
        <title>Thousands of microbial genomes shed light on interconnected biogeochemical processes in an aquifer system.</title>
        <authorList>
            <person name="Anantharaman K."/>
            <person name="Brown C.T."/>
            <person name="Hug L.A."/>
            <person name="Sharon I."/>
            <person name="Castelle C.J."/>
            <person name="Probst A.J."/>
            <person name="Thomas B.C."/>
            <person name="Singh A."/>
            <person name="Wilkins M.J."/>
            <person name="Karaoz U."/>
            <person name="Brodie E.L."/>
            <person name="Williams K.H."/>
            <person name="Hubbard S.S."/>
            <person name="Banfield J.F."/>
        </authorList>
    </citation>
    <scope>NUCLEOTIDE SEQUENCE [LARGE SCALE GENOMIC DNA]</scope>
</reference>
<dbReference type="AlphaFoldDB" id="A0A1F5PM01"/>
<keyword evidence="2 7" id="KW-0436">Ligase</keyword>
<dbReference type="SUPFAM" id="SSF75304">
    <property type="entry name" value="Amidase signature (AS) enzymes"/>
    <property type="match status" value="1"/>
</dbReference>
<dbReference type="NCBIfam" id="TIGR00132">
    <property type="entry name" value="gatA"/>
    <property type="match status" value="1"/>
</dbReference>
<comment type="function">
    <text evidence="7">Allows the formation of correctly charged Gln-tRNA(Gln) through the transamidation of misacylated Glu-tRNA(Gln) in organisms which lack glutaminyl-tRNA synthetase. The reaction takes place in the presence of glutamine and ATP through an activated gamma-phospho-Glu-tRNA(Gln).</text>
</comment>
<dbReference type="HAMAP" id="MF_00120">
    <property type="entry name" value="GatA"/>
    <property type="match status" value="1"/>
</dbReference>
<dbReference type="InterPro" id="IPR023631">
    <property type="entry name" value="Amidase_dom"/>
</dbReference>
<proteinExistence type="inferred from homology"/>
<accession>A0A1F5PM01</accession>
<dbReference type="InterPro" id="IPR000120">
    <property type="entry name" value="Amidase"/>
</dbReference>
<dbReference type="EC" id="6.3.5.7" evidence="7"/>
<comment type="caution">
    <text evidence="9">The sequence shown here is derived from an EMBL/GenBank/DDBJ whole genome shotgun (WGS) entry which is preliminary data.</text>
</comment>
<comment type="similarity">
    <text evidence="1 7">Belongs to the amidase family. GatA subfamily.</text>
</comment>
<dbReference type="STRING" id="1817828.A2722_00600"/>
<keyword evidence="5 7" id="KW-0648">Protein biosynthesis</keyword>
<dbReference type="Gene3D" id="3.90.1300.10">
    <property type="entry name" value="Amidase signature (AS) domain"/>
    <property type="match status" value="1"/>
</dbReference>
<dbReference type="GO" id="GO:0005524">
    <property type="term" value="F:ATP binding"/>
    <property type="evidence" value="ECO:0007669"/>
    <property type="project" value="UniProtKB-KW"/>
</dbReference>
<gene>
    <name evidence="7" type="primary">gatA</name>
    <name evidence="9" type="ORF">A2722_00600</name>
</gene>
<dbReference type="PANTHER" id="PTHR11895:SF151">
    <property type="entry name" value="GLUTAMYL-TRNA(GLN) AMIDOTRANSFERASE SUBUNIT A"/>
    <property type="match status" value="1"/>
</dbReference>
<keyword evidence="4 7" id="KW-0067">ATP-binding</keyword>
<evidence type="ECO:0000259" key="8">
    <source>
        <dbReference type="Pfam" id="PF01425"/>
    </source>
</evidence>
<dbReference type="Pfam" id="PF01425">
    <property type="entry name" value="Amidase"/>
    <property type="match status" value="1"/>
</dbReference>
<organism evidence="9 10">
    <name type="scientific">Candidatus Doudnabacteria bacterium RIFCSPHIGHO2_01_FULL_50_11</name>
    <dbReference type="NCBI Taxonomy" id="1817828"/>
    <lineage>
        <taxon>Bacteria</taxon>
        <taxon>Candidatus Doudnaibacteriota</taxon>
    </lineage>
</organism>
<dbReference type="GO" id="GO:0006412">
    <property type="term" value="P:translation"/>
    <property type="evidence" value="ECO:0007669"/>
    <property type="project" value="UniProtKB-UniRule"/>
</dbReference>
<comment type="catalytic activity">
    <reaction evidence="6 7">
        <text>L-glutamyl-tRNA(Gln) + L-glutamine + ATP + H2O = L-glutaminyl-tRNA(Gln) + L-glutamate + ADP + phosphate + H(+)</text>
        <dbReference type="Rhea" id="RHEA:17521"/>
        <dbReference type="Rhea" id="RHEA-COMP:9681"/>
        <dbReference type="Rhea" id="RHEA-COMP:9684"/>
        <dbReference type="ChEBI" id="CHEBI:15377"/>
        <dbReference type="ChEBI" id="CHEBI:15378"/>
        <dbReference type="ChEBI" id="CHEBI:29985"/>
        <dbReference type="ChEBI" id="CHEBI:30616"/>
        <dbReference type="ChEBI" id="CHEBI:43474"/>
        <dbReference type="ChEBI" id="CHEBI:58359"/>
        <dbReference type="ChEBI" id="CHEBI:78520"/>
        <dbReference type="ChEBI" id="CHEBI:78521"/>
        <dbReference type="ChEBI" id="CHEBI:456216"/>
        <dbReference type="EC" id="6.3.5.7"/>
    </reaction>
</comment>
<evidence type="ECO:0000313" key="10">
    <source>
        <dbReference type="Proteomes" id="UP000178377"/>
    </source>
</evidence>
<evidence type="ECO:0000256" key="7">
    <source>
        <dbReference type="HAMAP-Rule" id="MF_00120"/>
    </source>
</evidence>
<dbReference type="EMBL" id="MFEO01000006">
    <property type="protein sequence ID" value="OGE90907.1"/>
    <property type="molecule type" value="Genomic_DNA"/>
</dbReference>
<dbReference type="InterPro" id="IPR036928">
    <property type="entry name" value="AS_sf"/>
</dbReference>
<feature type="active site" description="Acyl-ester intermediate" evidence="7">
    <location>
        <position position="178"/>
    </location>
</feature>
<dbReference type="GO" id="GO:0050567">
    <property type="term" value="F:glutaminyl-tRNA synthase (glutamine-hydrolyzing) activity"/>
    <property type="evidence" value="ECO:0007669"/>
    <property type="project" value="UniProtKB-UniRule"/>
</dbReference>
<dbReference type="PANTHER" id="PTHR11895">
    <property type="entry name" value="TRANSAMIDASE"/>
    <property type="match status" value="1"/>
</dbReference>
<evidence type="ECO:0000256" key="4">
    <source>
        <dbReference type="ARBA" id="ARBA00022840"/>
    </source>
</evidence>
<dbReference type="InterPro" id="IPR004412">
    <property type="entry name" value="GatA"/>
</dbReference>
<feature type="active site" description="Charge relay system" evidence="7">
    <location>
        <position position="154"/>
    </location>
</feature>
<dbReference type="Proteomes" id="UP000178377">
    <property type="component" value="Unassembled WGS sequence"/>
</dbReference>
<evidence type="ECO:0000256" key="3">
    <source>
        <dbReference type="ARBA" id="ARBA00022741"/>
    </source>
</evidence>
<dbReference type="GO" id="GO:0030956">
    <property type="term" value="C:glutamyl-tRNA(Gln) amidotransferase complex"/>
    <property type="evidence" value="ECO:0007669"/>
    <property type="project" value="InterPro"/>
</dbReference>
<dbReference type="PROSITE" id="PS00571">
    <property type="entry name" value="AMIDASES"/>
    <property type="match status" value="1"/>
</dbReference>
<keyword evidence="3 7" id="KW-0547">Nucleotide-binding</keyword>